<evidence type="ECO:0000313" key="2">
    <source>
        <dbReference type="Proteomes" id="UP000218505"/>
    </source>
</evidence>
<dbReference type="EMBL" id="CP023445">
    <property type="protein sequence ID" value="ATE54704.1"/>
    <property type="molecule type" value="Genomic_DNA"/>
</dbReference>
<gene>
    <name evidence="1" type="ORF">CNX65_16630</name>
</gene>
<dbReference type="RefSeq" id="WP_096494114.1">
    <property type="nucleotide sequence ID" value="NZ_CP023445.1"/>
</dbReference>
<dbReference type="AlphaFoldDB" id="A0A290Z6T4"/>
<dbReference type="InterPro" id="IPR036457">
    <property type="entry name" value="PPM-type-like_dom_sf"/>
</dbReference>
<dbReference type="Proteomes" id="UP000218505">
    <property type="component" value="Chromosome"/>
</dbReference>
<evidence type="ECO:0000313" key="1">
    <source>
        <dbReference type="EMBL" id="ATE54704.1"/>
    </source>
</evidence>
<keyword evidence="2" id="KW-1185">Reference proteome</keyword>
<reference evidence="1" key="1">
    <citation type="submission" date="2017-09" db="EMBL/GenBank/DDBJ databases">
        <title>Complete Genome Sequence of ansamitocin-producing Bacterium Actinosynnema pretiosum X47.</title>
        <authorList>
            <person name="Cao G."/>
            <person name="Zong G."/>
            <person name="Zhong C."/>
            <person name="Fu J."/>
        </authorList>
    </citation>
    <scope>NUCLEOTIDE SEQUENCE [LARGE SCALE GENOMIC DNA]</scope>
    <source>
        <strain evidence="1">X47</strain>
    </source>
</reference>
<proteinExistence type="predicted"/>
<dbReference type="Gene3D" id="3.60.40.10">
    <property type="entry name" value="PPM-type phosphatase domain"/>
    <property type="match status" value="1"/>
</dbReference>
<accession>A0A290Z6T4</accession>
<dbReference type="KEGG" id="apre:CNX65_16630"/>
<sequence length="144" mass="14676">MERRCEQALDVIDAPQRHLLPEGVPVLPGVRIAASYLRADAGAAAGGDWFDAVALAGDRITRGDAGRAAGRVAGAQSDPLLVLEQPGAPGPRTRVDGPVDAATTAAVRREVLFAPPGPNAGLVLSLVGTGRRTSDPDPAQEGGD</sequence>
<organism evidence="1 2">
    <name type="scientific">Actinosynnema pretiosum</name>
    <dbReference type="NCBI Taxonomy" id="42197"/>
    <lineage>
        <taxon>Bacteria</taxon>
        <taxon>Bacillati</taxon>
        <taxon>Actinomycetota</taxon>
        <taxon>Actinomycetes</taxon>
        <taxon>Pseudonocardiales</taxon>
        <taxon>Pseudonocardiaceae</taxon>
        <taxon>Actinosynnema</taxon>
    </lineage>
</organism>
<protein>
    <submittedName>
        <fullName evidence="1">Uncharacterized protein</fullName>
    </submittedName>
</protein>
<name>A0A290Z6T4_9PSEU</name>